<dbReference type="GO" id="GO:0005829">
    <property type="term" value="C:cytosol"/>
    <property type="evidence" value="ECO:0007669"/>
    <property type="project" value="TreeGrafter"/>
</dbReference>
<proteinExistence type="inferred from homology"/>
<name>A0A1M5U101_9CLOT</name>
<feature type="domain" description="HNH nuclease" evidence="5">
    <location>
        <begin position="25"/>
        <end position="81"/>
    </location>
</feature>
<dbReference type="Gene3D" id="1.10.30.50">
    <property type="match status" value="1"/>
</dbReference>
<keyword evidence="6" id="KW-0255">Endonuclease</keyword>
<dbReference type="Proteomes" id="UP000184241">
    <property type="component" value="Unassembled WGS sequence"/>
</dbReference>
<organism evidence="6 7">
    <name type="scientific">Clostridium intestinale DSM 6191</name>
    <dbReference type="NCBI Taxonomy" id="1121320"/>
    <lineage>
        <taxon>Bacteria</taxon>
        <taxon>Bacillati</taxon>
        <taxon>Bacillota</taxon>
        <taxon>Clostridia</taxon>
        <taxon>Eubacteriales</taxon>
        <taxon>Clostridiaceae</taxon>
        <taxon>Clostridium</taxon>
    </lineage>
</organism>
<dbReference type="InterPro" id="IPR002711">
    <property type="entry name" value="HNH"/>
</dbReference>
<evidence type="ECO:0000256" key="1">
    <source>
        <dbReference type="ARBA" id="ARBA00022722"/>
    </source>
</evidence>
<dbReference type="AlphaFoldDB" id="A0A1M5U101"/>
<reference evidence="6 7" key="1">
    <citation type="submission" date="2016-11" db="EMBL/GenBank/DDBJ databases">
        <authorList>
            <person name="Jaros S."/>
            <person name="Januszkiewicz K."/>
            <person name="Wedrychowicz H."/>
        </authorList>
    </citation>
    <scope>NUCLEOTIDE SEQUENCE [LARGE SCALE GENOMIC DNA]</scope>
    <source>
        <strain evidence="6 7">DSM 6191</strain>
    </source>
</reference>
<dbReference type="EMBL" id="FQXU01000003">
    <property type="protein sequence ID" value="SHH56702.1"/>
    <property type="molecule type" value="Genomic_DNA"/>
</dbReference>
<gene>
    <name evidence="6" type="ORF">SAMN02745941_00376</name>
</gene>
<sequence>MNNWILSLLQNNNIKAFYNSSWWLKKRADVLERDNNECQICKSKGLYNQADCVHHIKHLKDHPELALDEDNLLSLCNECHNEEHPEKFLKYRKKKKLLNEEKW</sequence>
<dbReference type="PANTHER" id="PTHR41286:SF1">
    <property type="entry name" value="HNH NUCLEASE YAJD-RELATED"/>
    <property type="match status" value="1"/>
</dbReference>
<dbReference type="GO" id="GO:0004519">
    <property type="term" value="F:endonuclease activity"/>
    <property type="evidence" value="ECO:0007669"/>
    <property type="project" value="UniProtKB-KW"/>
</dbReference>
<dbReference type="CDD" id="cd00085">
    <property type="entry name" value="HNHc"/>
    <property type="match status" value="1"/>
</dbReference>
<evidence type="ECO:0000256" key="2">
    <source>
        <dbReference type="ARBA" id="ARBA00022801"/>
    </source>
</evidence>
<comment type="similarity">
    <text evidence="3">Belongs to the HNH nuclease family.</text>
</comment>
<dbReference type="GO" id="GO:0008270">
    <property type="term" value="F:zinc ion binding"/>
    <property type="evidence" value="ECO:0007669"/>
    <property type="project" value="InterPro"/>
</dbReference>
<accession>A0A1M5U101</accession>
<dbReference type="PANTHER" id="PTHR41286">
    <property type="entry name" value="HNH NUCLEASE YAJD-RELATED"/>
    <property type="match status" value="1"/>
</dbReference>
<dbReference type="Pfam" id="PF01844">
    <property type="entry name" value="HNH"/>
    <property type="match status" value="1"/>
</dbReference>
<keyword evidence="2" id="KW-0378">Hydrolase</keyword>
<dbReference type="SMART" id="SM00507">
    <property type="entry name" value="HNHc"/>
    <property type="match status" value="1"/>
</dbReference>
<dbReference type="RefSeq" id="WP_073016115.1">
    <property type="nucleotide sequence ID" value="NZ_FQXU01000003.1"/>
</dbReference>
<evidence type="ECO:0000313" key="7">
    <source>
        <dbReference type="Proteomes" id="UP000184241"/>
    </source>
</evidence>
<dbReference type="GO" id="GO:0016787">
    <property type="term" value="F:hydrolase activity"/>
    <property type="evidence" value="ECO:0007669"/>
    <property type="project" value="UniProtKB-KW"/>
</dbReference>
<keyword evidence="1" id="KW-0540">Nuclease</keyword>
<dbReference type="InterPro" id="IPR003615">
    <property type="entry name" value="HNH_nuc"/>
</dbReference>
<evidence type="ECO:0000259" key="5">
    <source>
        <dbReference type="SMART" id="SM00507"/>
    </source>
</evidence>
<protein>
    <recommendedName>
        <fullName evidence="4">Putative HNH nuclease YajD</fullName>
    </recommendedName>
</protein>
<evidence type="ECO:0000256" key="4">
    <source>
        <dbReference type="ARBA" id="ARBA00040194"/>
    </source>
</evidence>
<evidence type="ECO:0000256" key="3">
    <source>
        <dbReference type="ARBA" id="ARBA00038412"/>
    </source>
</evidence>
<dbReference type="GO" id="GO:0003676">
    <property type="term" value="F:nucleic acid binding"/>
    <property type="evidence" value="ECO:0007669"/>
    <property type="project" value="InterPro"/>
</dbReference>
<evidence type="ECO:0000313" key="6">
    <source>
        <dbReference type="EMBL" id="SHH56702.1"/>
    </source>
</evidence>